<dbReference type="SUPFAM" id="SSF53335">
    <property type="entry name" value="S-adenosyl-L-methionine-dependent methyltransferases"/>
    <property type="match status" value="1"/>
</dbReference>
<evidence type="ECO:0000259" key="6">
    <source>
        <dbReference type="Pfam" id="PF13847"/>
    </source>
</evidence>
<keyword evidence="3" id="KW-0949">S-adenosyl-L-methionine</keyword>
<dbReference type="EMBL" id="CP074694">
    <property type="protein sequence ID" value="QVL32528.1"/>
    <property type="molecule type" value="Genomic_DNA"/>
</dbReference>
<dbReference type="Gene3D" id="3.40.50.150">
    <property type="entry name" value="Vaccinia Virus protein VP39"/>
    <property type="match status" value="1"/>
</dbReference>
<dbReference type="InterPro" id="IPR026170">
    <property type="entry name" value="FAM173A/B"/>
</dbReference>
<evidence type="ECO:0000313" key="8">
    <source>
        <dbReference type="Proteomes" id="UP000676194"/>
    </source>
</evidence>
<evidence type="ECO:0000256" key="5">
    <source>
        <dbReference type="SAM" id="SignalP"/>
    </source>
</evidence>
<keyword evidence="2" id="KW-0808">Transferase</keyword>
<dbReference type="KEGG" id="tsph:KIH39_01005"/>
<feature type="signal peptide" evidence="5">
    <location>
        <begin position="1"/>
        <end position="23"/>
    </location>
</feature>
<keyword evidence="1" id="KW-0489">Methyltransferase</keyword>
<evidence type="ECO:0000256" key="4">
    <source>
        <dbReference type="SAM" id="MobiDB-lite"/>
    </source>
</evidence>
<evidence type="ECO:0000313" key="7">
    <source>
        <dbReference type="EMBL" id="QVL32528.1"/>
    </source>
</evidence>
<protein>
    <submittedName>
        <fullName evidence="7">TIGR03000 domain-containing protein</fullName>
    </submittedName>
</protein>
<dbReference type="PANTHER" id="PTHR13610">
    <property type="entry name" value="METHYLTRANSFERASE DOMAIN-CONTAINING PROTEIN"/>
    <property type="match status" value="1"/>
</dbReference>
<feature type="chain" id="PRO_5034004104" evidence="5">
    <location>
        <begin position="24"/>
        <end position="363"/>
    </location>
</feature>
<dbReference type="Proteomes" id="UP000676194">
    <property type="component" value="Chromosome"/>
</dbReference>
<proteinExistence type="predicted"/>
<evidence type="ECO:0000256" key="1">
    <source>
        <dbReference type="ARBA" id="ARBA00022603"/>
    </source>
</evidence>
<dbReference type="RefSeq" id="WP_213497420.1">
    <property type="nucleotide sequence ID" value="NZ_CP074694.1"/>
</dbReference>
<dbReference type="GO" id="GO:0032259">
    <property type="term" value="P:methylation"/>
    <property type="evidence" value="ECO:0007669"/>
    <property type="project" value="UniProtKB-KW"/>
</dbReference>
<reference evidence="7" key="1">
    <citation type="submission" date="2021-05" db="EMBL/GenBank/DDBJ databases">
        <title>Complete genome sequence of the cellulolytic planctomycete Telmatocola sphagniphila SP2T and characterization of the first cellulase from planctomycetes.</title>
        <authorList>
            <person name="Rakitin A.L."/>
            <person name="Beletsky A.V."/>
            <person name="Naumoff D.G."/>
            <person name="Kulichevskaya I.S."/>
            <person name="Mardanov A.V."/>
            <person name="Ravin N.V."/>
            <person name="Dedysh S.N."/>
        </authorList>
    </citation>
    <scope>NUCLEOTIDE SEQUENCE</scope>
    <source>
        <strain evidence="7">SP2T</strain>
    </source>
</reference>
<accession>A0A8E6EYC0</accession>
<evidence type="ECO:0000256" key="3">
    <source>
        <dbReference type="ARBA" id="ARBA00022691"/>
    </source>
</evidence>
<dbReference type="InterPro" id="IPR025714">
    <property type="entry name" value="Methyltranfer_dom"/>
</dbReference>
<evidence type="ECO:0000256" key="2">
    <source>
        <dbReference type="ARBA" id="ARBA00022679"/>
    </source>
</evidence>
<feature type="domain" description="Methyltransferase" evidence="6">
    <location>
        <begin position="229"/>
        <end position="345"/>
    </location>
</feature>
<dbReference type="AlphaFoldDB" id="A0A8E6EYC0"/>
<dbReference type="CDD" id="cd02440">
    <property type="entry name" value="AdoMet_MTases"/>
    <property type="match status" value="1"/>
</dbReference>
<dbReference type="NCBIfam" id="TIGR03000">
    <property type="entry name" value="plancto_dom_1"/>
    <property type="match status" value="1"/>
</dbReference>
<gene>
    <name evidence="7" type="ORF">KIH39_01005</name>
</gene>
<sequence length="363" mass="41037">MSALIRLPLLLIALVCVSNSAQSRPFDDDKTRILIEIKVPADASLTVDGIPVKQTGSVRRLITPELPYGRTFKYTFKAVSMENGKKYEAEKTVSVEAGKSYEVDLISNAKLIETEKKSEPKKVEMKKEPEKQPEVKTEPKKEEMKKDPEKKPDTKVEPKKPEIKIEIPKAPEMKKDPEKKPEDFKKKDTVKKDEPKKTIDKKNTIIVPFVSTPNAVVKAMLKLAEVGKDDIVYDLGCGDGRITIAAVKEFKARKAYGIDIDPERVKESLANARIQGVERSVQFKEGDVLEMKDVGDANVVTLYMLPQLNEKLEPMLRRTLKPGARIVSHDFEIGSWKPTKTEDVKDEDGNDHKIFLWVIPEKK</sequence>
<keyword evidence="5" id="KW-0732">Signal</keyword>
<dbReference type="PANTHER" id="PTHR13610:SF11">
    <property type="entry name" value="METHYLTRANSFERASE DOMAIN-CONTAINING PROTEIN"/>
    <property type="match status" value="1"/>
</dbReference>
<name>A0A8E6EYC0_9BACT</name>
<dbReference type="InterPro" id="IPR017460">
    <property type="entry name" value="CHP03000_planctomycetes"/>
</dbReference>
<dbReference type="Pfam" id="PF13847">
    <property type="entry name" value="Methyltransf_31"/>
    <property type="match status" value="1"/>
</dbReference>
<dbReference type="InterPro" id="IPR029063">
    <property type="entry name" value="SAM-dependent_MTases_sf"/>
</dbReference>
<feature type="region of interest" description="Disordered" evidence="4">
    <location>
        <begin position="117"/>
        <end position="194"/>
    </location>
</feature>
<dbReference type="GO" id="GO:0016279">
    <property type="term" value="F:protein-lysine N-methyltransferase activity"/>
    <property type="evidence" value="ECO:0007669"/>
    <property type="project" value="InterPro"/>
</dbReference>
<organism evidence="7 8">
    <name type="scientific">Telmatocola sphagniphila</name>
    <dbReference type="NCBI Taxonomy" id="1123043"/>
    <lineage>
        <taxon>Bacteria</taxon>
        <taxon>Pseudomonadati</taxon>
        <taxon>Planctomycetota</taxon>
        <taxon>Planctomycetia</taxon>
        <taxon>Gemmatales</taxon>
        <taxon>Gemmataceae</taxon>
    </lineage>
</organism>
<keyword evidence="8" id="KW-1185">Reference proteome</keyword>